<accession>M5DP02</accession>
<reference evidence="2 3" key="1">
    <citation type="journal article" date="2013" name="Genome Announc.">
        <title>Genome Sequence of Thalassolituus oleivorans MIL-1 (DSM 14913T).</title>
        <authorList>
            <person name="Golyshin P.N."/>
            <person name="Werner J."/>
            <person name="Chernikova T.N."/>
            <person name="Tran H."/>
            <person name="Ferrer M."/>
            <person name="Yakimov M.M."/>
            <person name="Teeling H."/>
            <person name="Golyshina O.V."/>
        </authorList>
    </citation>
    <scope>NUCLEOTIDE SEQUENCE [LARGE SCALE GENOMIC DNA]</scope>
    <source>
        <strain evidence="2 3">MIL-1</strain>
    </source>
</reference>
<feature type="chain" id="PRO_5004065443" description="Lipoprotein" evidence="1">
    <location>
        <begin position="21"/>
        <end position="85"/>
    </location>
</feature>
<name>M5DP02_9GAMM</name>
<evidence type="ECO:0000256" key="1">
    <source>
        <dbReference type="SAM" id="SignalP"/>
    </source>
</evidence>
<evidence type="ECO:0000313" key="2">
    <source>
        <dbReference type="EMBL" id="CCU71680.1"/>
    </source>
</evidence>
<dbReference type="RefSeq" id="WP_015486417.1">
    <property type="nucleotide sequence ID" value="NC_020888.1"/>
</dbReference>
<feature type="signal peptide" evidence="1">
    <location>
        <begin position="1"/>
        <end position="20"/>
    </location>
</feature>
<protein>
    <recommendedName>
        <fullName evidence="4">Lipoprotein</fullName>
    </recommendedName>
</protein>
<keyword evidence="1" id="KW-0732">Signal</keyword>
<organism evidence="2 3">
    <name type="scientific">Thalassolituus oleivorans MIL-1</name>
    <dbReference type="NCBI Taxonomy" id="1298593"/>
    <lineage>
        <taxon>Bacteria</taxon>
        <taxon>Pseudomonadati</taxon>
        <taxon>Pseudomonadota</taxon>
        <taxon>Gammaproteobacteria</taxon>
        <taxon>Oceanospirillales</taxon>
        <taxon>Oceanospirillaceae</taxon>
        <taxon>Thalassolituus</taxon>
    </lineage>
</organism>
<gene>
    <name evidence="2" type="ORF">TOL_1252</name>
</gene>
<proteinExistence type="predicted"/>
<evidence type="ECO:0008006" key="4">
    <source>
        <dbReference type="Google" id="ProtNLM"/>
    </source>
</evidence>
<dbReference type="AlphaFoldDB" id="M5DP02"/>
<keyword evidence="3" id="KW-1185">Reference proteome</keyword>
<dbReference type="STRING" id="187493.CN03_11920"/>
<dbReference type="GeneID" id="79176162"/>
<dbReference type="EMBL" id="HF680312">
    <property type="protein sequence ID" value="CCU71680.1"/>
    <property type="molecule type" value="Genomic_DNA"/>
</dbReference>
<dbReference type="HOGENOM" id="CLU_2511586_0_0_6"/>
<evidence type="ECO:0000313" key="3">
    <source>
        <dbReference type="Proteomes" id="UP000011866"/>
    </source>
</evidence>
<dbReference type="KEGG" id="tol:TOL_1252"/>
<dbReference type="Proteomes" id="UP000011866">
    <property type="component" value="Chromosome"/>
</dbReference>
<sequence>MKRTLLILLAAFATTGCATAKYTLVSGEYGWDKRSKGGSERSQYSSETMYKINSQTGETWRMTFDQSKGYFWEAINHINMDAVEK</sequence>